<comment type="subcellular location">
    <subcellularLocation>
        <location evidence="3">Mitochondrion inner membrane</location>
        <topology evidence="3">Peripheral membrane protein</topology>
    </subcellularLocation>
    <subcellularLocation>
        <location evidence="2">Mitochondrion intermembrane space</location>
    </subcellularLocation>
</comment>
<evidence type="ECO:0000256" key="5">
    <source>
        <dbReference type="ARBA" id="ARBA00018677"/>
    </source>
</evidence>
<evidence type="ECO:0000313" key="14">
    <source>
        <dbReference type="EMBL" id="CAG2206533.1"/>
    </source>
</evidence>
<evidence type="ECO:0000256" key="9">
    <source>
        <dbReference type="ARBA" id="ARBA00022982"/>
    </source>
</evidence>
<dbReference type="InterPro" id="IPR008698">
    <property type="entry name" value="NDUB7"/>
</dbReference>
<evidence type="ECO:0000256" key="7">
    <source>
        <dbReference type="ARBA" id="ARBA00022660"/>
    </source>
</evidence>
<proteinExistence type="inferred from homology"/>
<keyword evidence="13" id="KW-0175">Coiled coil</keyword>
<dbReference type="InterPro" id="IPR036691">
    <property type="entry name" value="Endo/exonu/phosph_ase_sf"/>
</dbReference>
<name>A0A8S3REY0_MYTED</name>
<dbReference type="PANTHER" id="PTHR20900:SF0">
    <property type="entry name" value="NADH DEHYDROGENASE [UBIQUINONE] 1 BETA SUBCOMPLEX SUBUNIT 7"/>
    <property type="match status" value="1"/>
</dbReference>
<keyword evidence="15" id="KW-1185">Reference proteome</keyword>
<evidence type="ECO:0000256" key="4">
    <source>
        <dbReference type="ARBA" id="ARBA00008006"/>
    </source>
</evidence>
<evidence type="ECO:0000256" key="11">
    <source>
        <dbReference type="ARBA" id="ARBA00023136"/>
    </source>
</evidence>
<protein>
    <recommendedName>
        <fullName evidence="5">NADH dehydrogenase [ubiquinone] 1 beta subcomplex subunit 7</fullName>
    </recommendedName>
</protein>
<dbReference type="Pfam" id="PF05676">
    <property type="entry name" value="NDUF_B7"/>
    <property type="match status" value="1"/>
</dbReference>
<evidence type="ECO:0000256" key="2">
    <source>
        <dbReference type="ARBA" id="ARBA00004569"/>
    </source>
</evidence>
<evidence type="ECO:0000256" key="8">
    <source>
        <dbReference type="ARBA" id="ARBA00022792"/>
    </source>
</evidence>
<keyword evidence="6" id="KW-0813">Transport</keyword>
<dbReference type="AlphaFoldDB" id="A0A8S3REY0"/>
<comment type="caution">
    <text evidence="14">The sequence shown here is derived from an EMBL/GenBank/DDBJ whole genome shotgun (WGS) entry which is preliminary data.</text>
</comment>
<evidence type="ECO:0000256" key="10">
    <source>
        <dbReference type="ARBA" id="ARBA00023128"/>
    </source>
</evidence>
<evidence type="ECO:0000256" key="13">
    <source>
        <dbReference type="SAM" id="Coils"/>
    </source>
</evidence>
<keyword evidence="10" id="KW-0496">Mitochondrion</keyword>
<reference evidence="14" key="1">
    <citation type="submission" date="2021-03" db="EMBL/GenBank/DDBJ databases">
        <authorList>
            <person name="Bekaert M."/>
        </authorList>
    </citation>
    <scope>NUCLEOTIDE SEQUENCE</scope>
</reference>
<comment type="function">
    <text evidence="1">Accessory subunit of the mitochondrial membrane respiratory chain NADH dehydrogenase (Complex I), that is believed not to be involved in catalysis. Complex I functions in the transfer of electrons from NADH to the respiratory chain. The immediate electron acceptor for the enzyme is believed to be ubiquinone.</text>
</comment>
<evidence type="ECO:0000256" key="3">
    <source>
        <dbReference type="ARBA" id="ARBA00004637"/>
    </source>
</evidence>
<dbReference type="OrthoDB" id="268414at2759"/>
<accession>A0A8S3REY0</accession>
<keyword evidence="8" id="KW-0999">Mitochondrion inner membrane</keyword>
<dbReference type="SUPFAM" id="SSF56219">
    <property type="entry name" value="DNase I-like"/>
    <property type="match status" value="1"/>
</dbReference>
<dbReference type="Gene3D" id="3.60.10.10">
    <property type="entry name" value="Endonuclease/exonuclease/phosphatase"/>
    <property type="match status" value="1"/>
</dbReference>
<organism evidence="14 15">
    <name type="scientific">Mytilus edulis</name>
    <name type="common">Blue mussel</name>
    <dbReference type="NCBI Taxonomy" id="6550"/>
    <lineage>
        <taxon>Eukaryota</taxon>
        <taxon>Metazoa</taxon>
        <taxon>Spiralia</taxon>
        <taxon>Lophotrochozoa</taxon>
        <taxon>Mollusca</taxon>
        <taxon>Bivalvia</taxon>
        <taxon>Autobranchia</taxon>
        <taxon>Pteriomorphia</taxon>
        <taxon>Mytilida</taxon>
        <taxon>Mytiloidea</taxon>
        <taxon>Mytilidae</taxon>
        <taxon>Mytilinae</taxon>
        <taxon>Mytilus</taxon>
    </lineage>
</organism>
<evidence type="ECO:0000256" key="12">
    <source>
        <dbReference type="ARBA" id="ARBA00023157"/>
    </source>
</evidence>
<evidence type="ECO:0000313" key="15">
    <source>
        <dbReference type="Proteomes" id="UP000683360"/>
    </source>
</evidence>
<dbReference type="PANTHER" id="PTHR20900">
    <property type="entry name" value="NADH:UBIQUINONE OXIDOREDUCTASE B18-LIKE SUBUNIT"/>
    <property type="match status" value="1"/>
</dbReference>
<sequence length="476" mass="55268">MTNLTDDPLIIQGAQTAGCIHTKPQAFDEVENELIFFQEENIHTILIGDFNARCGTGRDFIFPNDDLAQILNFDGADVIDNYFHSFQKLILCDIPLDRANEDKGRCNTFGSKLLSFCKNNNMFICNGRVGSDKGVGRVTSSQTSLIDYCIVSPDLFPLLSEFEVIDFDPLYSDVHCRLHVIFSTGVTTDLHNNDSTPNTVNIPVRWNNEMKDQFVNMVEDKLSTEDLFNKLVTLNVESDTFQSDIDNFVDFFNSIFIDSAHNCFGDKVVRYNQPNRQNKVFQPWFDKNCHQKRSEFHKSKRKHYLSKTDESRADLKYRAKAYKIAMGKAFNDFQFKAEKDLRTTATMGGHMTRAIDAQILNPDVAPDYRNAPKFDPMLGFQNGRKERVMMVSAEDMDVAKVPLRHRGYCAHLYIEWRKCMQDHFFMTSKCGHPKHDFENCEFEDYVLRMKEYEREKRLLKRQKRIREKQLREDIGG</sequence>
<keyword evidence="11" id="KW-0472">Membrane</keyword>
<keyword evidence="7" id="KW-0679">Respiratory chain</keyword>
<feature type="coiled-coil region" evidence="13">
    <location>
        <begin position="442"/>
        <end position="472"/>
    </location>
</feature>
<evidence type="ECO:0000256" key="1">
    <source>
        <dbReference type="ARBA" id="ARBA00003195"/>
    </source>
</evidence>
<dbReference type="GO" id="GO:0005743">
    <property type="term" value="C:mitochondrial inner membrane"/>
    <property type="evidence" value="ECO:0007669"/>
    <property type="project" value="UniProtKB-SubCell"/>
</dbReference>
<keyword evidence="12" id="KW-1015">Disulfide bond</keyword>
<keyword evidence="9" id="KW-0249">Electron transport</keyword>
<evidence type="ECO:0000256" key="6">
    <source>
        <dbReference type="ARBA" id="ARBA00022448"/>
    </source>
</evidence>
<dbReference type="Proteomes" id="UP000683360">
    <property type="component" value="Unassembled WGS sequence"/>
</dbReference>
<dbReference type="EMBL" id="CAJPWZ010001052">
    <property type="protein sequence ID" value="CAG2206533.1"/>
    <property type="molecule type" value="Genomic_DNA"/>
</dbReference>
<dbReference type="GO" id="GO:0005758">
    <property type="term" value="C:mitochondrial intermembrane space"/>
    <property type="evidence" value="ECO:0007669"/>
    <property type="project" value="UniProtKB-SubCell"/>
</dbReference>
<gene>
    <name evidence="14" type="ORF">MEDL_20828</name>
</gene>
<comment type="similarity">
    <text evidence="4">Belongs to the complex I NDUFB7 subunit family.</text>
</comment>